<name>A0A2P2IKD5_RHIMU</name>
<organism evidence="1">
    <name type="scientific">Rhizophora mucronata</name>
    <name type="common">Asiatic mangrove</name>
    <dbReference type="NCBI Taxonomy" id="61149"/>
    <lineage>
        <taxon>Eukaryota</taxon>
        <taxon>Viridiplantae</taxon>
        <taxon>Streptophyta</taxon>
        <taxon>Embryophyta</taxon>
        <taxon>Tracheophyta</taxon>
        <taxon>Spermatophyta</taxon>
        <taxon>Magnoliopsida</taxon>
        <taxon>eudicotyledons</taxon>
        <taxon>Gunneridae</taxon>
        <taxon>Pentapetalae</taxon>
        <taxon>rosids</taxon>
        <taxon>fabids</taxon>
        <taxon>Malpighiales</taxon>
        <taxon>Rhizophoraceae</taxon>
        <taxon>Rhizophora</taxon>
    </lineage>
</organism>
<sequence>MTVRLSDGAADGASASAEFRAWLICSTDML</sequence>
<reference evidence="1" key="1">
    <citation type="submission" date="2018-02" db="EMBL/GenBank/DDBJ databases">
        <title>Rhizophora mucronata_Transcriptome.</title>
        <authorList>
            <person name="Meera S.P."/>
            <person name="Sreeshan A."/>
            <person name="Augustine A."/>
        </authorList>
    </citation>
    <scope>NUCLEOTIDE SEQUENCE</scope>
    <source>
        <tissue evidence="1">Leaf</tissue>
    </source>
</reference>
<evidence type="ECO:0000313" key="1">
    <source>
        <dbReference type="EMBL" id="MBW81694.1"/>
    </source>
</evidence>
<protein>
    <submittedName>
        <fullName evidence="1">Uncharacterized protein</fullName>
    </submittedName>
</protein>
<dbReference type="EMBL" id="GGEC01001211">
    <property type="protein sequence ID" value="MBW81694.1"/>
    <property type="molecule type" value="Transcribed_RNA"/>
</dbReference>
<dbReference type="AlphaFoldDB" id="A0A2P2IKD5"/>
<accession>A0A2P2IKD5</accession>
<proteinExistence type="predicted"/>